<keyword evidence="7" id="KW-1185">Reference proteome</keyword>
<evidence type="ECO:0000256" key="2">
    <source>
        <dbReference type="ARBA" id="ARBA00022630"/>
    </source>
</evidence>
<dbReference type="PRINTS" id="PR00368">
    <property type="entry name" value="FADPNR"/>
</dbReference>
<comment type="similarity">
    <text evidence="1">Belongs to the FAD-dependent oxidoreductase family.</text>
</comment>
<dbReference type="AlphaFoldDB" id="A0A6A5Z0G2"/>
<gene>
    <name evidence="6" type="ORF">BDV96DRAFT_153492</name>
</gene>
<evidence type="ECO:0000313" key="7">
    <source>
        <dbReference type="Proteomes" id="UP000799770"/>
    </source>
</evidence>
<dbReference type="Proteomes" id="UP000799770">
    <property type="component" value="Unassembled WGS sequence"/>
</dbReference>
<dbReference type="SUPFAM" id="SSF51905">
    <property type="entry name" value="FAD/NAD(P)-binding domain"/>
    <property type="match status" value="1"/>
</dbReference>
<name>A0A6A5Z0G2_9PLEO</name>
<evidence type="ECO:0000313" key="6">
    <source>
        <dbReference type="EMBL" id="KAF2112606.1"/>
    </source>
</evidence>
<dbReference type="InterPro" id="IPR036188">
    <property type="entry name" value="FAD/NAD-bd_sf"/>
</dbReference>
<feature type="domain" description="FAD/NAD(P)-binding" evidence="5">
    <location>
        <begin position="6"/>
        <end position="312"/>
    </location>
</feature>
<keyword evidence="2" id="KW-0285">Flavoprotein</keyword>
<protein>
    <recommendedName>
        <fullName evidence="5">FAD/NAD(P)-binding domain-containing protein</fullName>
    </recommendedName>
</protein>
<evidence type="ECO:0000256" key="1">
    <source>
        <dbReference type="ARBA" id="ARBA00006442"/>
    </source>
</evidence>
<dbReference type="Gene3D" id="3.50.50.100">
    <property type="match status" value="1"/>
</dbReference>
<dbReference type="GO" id="GO:0004174">
    <property type="term" value="F:electron-transferring-flavoprotein dehydrogenase activity"/>
    <property type="evidence" value="ECO:0007669"/>
    <property type="project" value="TreeGrafter"/>
</dbReference>
<reference evidence="6" key="1">
    <citation type="journal article" date="2020" name="Stud. Mycol.">
        <title>101 Dothideomycetes genomes: a test case for predicting lifestyles and emergence of pathogens.</title>
        <authorList>
            <person name="Haridas S."/>
            <person name="Albert R."/>
            <person name="Binder M."/>
            <person name="Bloem J."/>
            <person name="Labutti K."/>
            <person name="Salamov A."/>
            <person name="Andreopoulos B."/>
            <person name="Baker S."/>
            <person name="Barry K."/>
            <person name="Bills G."/>
            <person name="Bluhm B."/>
            <person name="Cannon C."/>
            <person name="Castanera R."/>
            <person name="Culley D."/>
            <person name="Daum C."/>
            <person name="Ezra D."/>
            <person name="Gonzalez J."/>
            <person name="Henrissat B."/>
            <person name="Kuo A."/>
            <person name="Liang C."/>
            <person name="Lipzen A."/>
            <person name="Lutzoni F."/>
            <person name="Magnuson J."/>
            <person name="Mondo S."/>
            <person name="Nolan M."/>
            <person name="Ohm R."/>
            <person name="Pangilinan J."/>
            <person name="Park H.-J."/>
            <person name="Ramirez L."/>
            <person name="Alfaro M."/>
            <person name="Sun H."/>
            <person name="Tritt A."/>
            <person name="Yoshinaga Y."/>
            <person name="Zwiers L.-H."/>
            <person name="Turgeon B."/>
            <person name="Goodwin S."/>
            <person name="Spatafora J."/>
            <person name="Crous P."/>
            <person name="Grigoriev I."/>
        </authorList>
    </citation>
    <scope>NUCLEOTIDE SEQUENCE</scope>
    <source>
        <strain evidence="6">CBS 627.86</strain>
    </source>
</reference>
<dbReference type="PRINTS" id="PR00411">
    <property type="entry name" value="PNDRDTASEI"/>
</dbReference>
<dbReference type="EMBL" id="ML977330">
    <property type="protein sequence ID" value="KAF2112606.1"/>
    <property type="molecule type" value="Genomic_DNA"/>
</dbReference>
<dbReference type="PANTHER" id="PTHR43735:SF3">
    <property type="entry name" value="FERROPTOSIS SUPPRESSOR PROTEIN 1"/>
    <property type="match status" value="1"/>
</dbReference>
<dbReference type="Pfam" id="PF07992">
    <property type="entry name" value="Pyr_redox_2"/>
    <property type="match status" value="1"/>
</dbReference>
<dbReference type="GO" id="GO:0050660">
    <property type="term" value="F:flavin adenine dinucleotide binding"/>
    <property type="evidence" value="ECO:0007669"/>
    <property type="project" value="TreeGrafter"/>
</dbReference>
<dbReference type="InterPro" id="IPR023753">
    <property type="entry name" value="FAD/NAD-binding_dom"/>
</dbReference>
<keyword evidence="3" id="KW-0274">FAD</keyword>
<dbReference type="GO" id="GO:0005737">
    <property type="term" value="C:cytoplasm"/>
    <property type="evidence" value="ECO:0007669"/>
    <property type="project" value="TreeGrafter"/>
</dbReference>
<keyword evidence="4" id="KW-0560">Oxidoreductase</keyword>
<accession>A0A6A5Z0G2</accession>
<dbReference type="OrthoDB" id="202203at2759"/>
<organism evidence="6 7">
    <name type="scientific">Lophiotrema nucula</name>
    <dbReference type="NCBI Taxonomy" id="690887"/>
    <lineage>
        <taxon>Eukaryota</taxon>
        <taxon>Fungi</taxon>
        <taxon>Dikarya</taxon>
        <taxon>Ascomycota</taxon>
        <taxon>Pezizomycotina</taxon>
        <taxon>Dothideomycetes</taxon>
        <taxon>Pleosporomycetidae</taxon>
        <taxon>Pleosporales</taxon>
        <taxon>Lophiotremataceae</taxon>
        <taxon>Lophiotrema</taxon>
    </lineage>
</organism>
<sequence>MAENRNIVVLGGSFGGLMTAHYTIQHLLPSLNAKKDARYKVYLISPSSDFYFRIASPRVATSTKLMPAEKIFFDLHEGFKRYPENEFSFIQAPATGLDPSSRTVFYKRSEYLGEESLTYHALVVATGSRTFEPAYSQSIDKDTTLNAIKSMNRRISSAKDVLIVGGGPTGVEHAGELGELLNGKPGWFSTPTPKANITLVTASNQLLNPLRPAIGKIAEEKLKKLGVNVLYNTRVANHTEGSNGRTTVTLAKGDTLEVDVYVDAHGVQPNSEFLPETLLTDKGYLKTNSQTLRVEKAGPRVYSIGDVASFSRNKVLDIYDAFPVLVVNMRRDLLSYNAADPGALPVGKDRVFKPNETEMMIAPIGSAGGVGAIFGWKVPNWFVWLIKSRDFMISMGTKELINGEKVKKEIVWTKEEAVY</sequence>
<dbReference type="PANTHER" id="PTHR43735">
    <property type="entry name" value="APOPTOSIS-INDUCING FACTOR 1"/>
    <property type="match status" value="1"/>
</dbReference>
<evidence type="ECO:0000256" key="3">
    <source>
        <dbReference type="ARBA" id="ARBA00022827"/>
    </source>
</evidence>
<evidence type="ECO:0000256" key="4">
    <source>
        <dbReference type="ARBA" id="ARBA00023002"/>
    </source>
</evidence>
<proteinExistence type="inferred from homology"/>
<evidence type="ECO:0000259" key="5">
    <source>
        <dbReference type="Pfam" id="PF07992"/>
    </source>
</evidence>